<evidence type="ECO:0000313" key="3">
    <source>
        <dbReference type="Proteomes" id="UP001163846"/>
    </source>
</evidence>
<feature type="region of interest" description="Disordered" evidence="1">
    <location>
        <begin position="59"/>
        <end position="144"/>
    </location>
</feature>
<feature type="compositionally biased region" description="Basic residues" evidence="1">
    <location>
        <begin position="115"/>
        <end position="137"/>
    </location>
</feature>
<dbReference type="AlphaFoldDB" id="A0AA38NUF2"/>
<dbReference type="EMBL" id="MU808174">
    <property type="protein sequence ID" value="KAJ3830829.1"/>
    <property type="molecule type" value="Genomic_DNA"/>
</dbReference>
<accession>A0AA38NUF2</accession>
<feature type="compositionally biased region" description="Basic and acidic residues" evidence="1">
    <location>
        <begin position="79"/>
        <end position="96"/>
    </location>
</feature>
<name>A0AA38NUF2_9AGAR</name>
<sequence>MTQDLEAAMHRVKLWELKNETIDQHICAYNDPVAVKVRPVKADLPEEFHAPRHIYGDPLADLPDLPTHPPVRTVPPTESELRSETQRIVEPQHHNTIDSGGVAIGGSIPRTKPECRHRRRSERRRVPRSRRRRRRRQFGSLAGS</sequence>
<proteinExistence type="predicted"/>
<protein>
    <submittedName>
        <fullName evidence="2">Uncharacterized protein</fullName>
    </submittedName>
</protein>
<evidence type="ECO:0000256" key="1">
    <source>
        <dbReference type="SAM" id="MobiDB-lite"/>
    </source>
</evidence>
<comment type="caution">
    <text evidence="2">The sequence shown here is derived from an EMBL/GenBank/DDBJ whole genome shotgun (WGS) entry which is preliminary data.</text>
</comment>
<dbReference type="Proteomes" id="UP001163846">
    <property type="component" value="Unassembled WGS sequence"/>
</dbReference>
<keyword evidence="3" id="KW-1185">Reference proteome</keyword>
<reference evidence="2" key="1">
    <citation type="submission" date="2022-08" db="EMBL/GenBank/DDBJ databases">
        <authorList>
            <consortium name="DOE Joint Genome Institute"/>
            <person name="Min B."/>
            <person name="Riley R."/>
            <person name="Sierra-Patev S."/>
            <person name="Naranjo-Ortiz M."/>
            <person name="Looney B."/>
            <person name="Konkel Z."/>
            <person name="Slot J.C."/>
            <person name="Sakamoto Y."/>
            <person name="Steenwyk J.L."/>
            <person name="Rokas A."/>
            <person name="Carro J."/>
            <person name="Camarero S."/>
            <person name="Ferreira P."/>
            <person name="Molpeceres G."/>
            <person name="Ruiz-Duenas F.J."/>
            <person name="Serrano A."/>
            <person name="Henrissat B."/>
            <person name="Drula E."/>
            <person name="Hughes K.W."/>
            <person name="Mata J.L."/>
            <person name="Ishikawa N.K."/>
            <person name="Vargas-Isla R."/>
            <person name="Ushijima S."/>
            <person name="Smith C.A."/>
            <person name="Ahrendt S."/>
            <person name="Andreopoulos W."/>
            <person name="He G."/>
            <person name="Labutti K."/>
            <person name="Lipzen A."/>
            <person name="Ng V."/>
            <person name="Sandor L."/>
            <person name="Barry K."/>
            <person name="Martinez A.T."/>
            <person name="Xiao Y."/>
            <person name="Gibbons J.G."/>
            <person name="Terashima K."/>
            <person name="Hibbett D.S."/>
            <person name="Grigoriev I.V."/>
        </authorList>
    </citation>
    <scope>NUCLEOTIDE SEQUENCE</scope>
    <source>
        <strain evidence="2">TFB9207</strain>
    </source>
</reference>
<evidence type="ECO:0000313" key="2">
    <source>
        <dbReference type="EMBL" id="KAJ3830829.1"/>
    </source>
</evidence>
<gene>
    <name evidence="2" type="ORF">F5878DRAFT_668296</name>
</gene>
<organism evidence="2 3">
    <name type="scientific">Lentinula raphanica</name>
    <dbReference type="NCBI Taxonomy" id="153919"/>
    <lineage>
        <taxon>Eukaryota</taxon>
        <taxon>Fungi</taxon>
        <taxon>Dikarya</taxon>
        <taxon>Basidiomycota</taxon>
        <taxon>Agaricomycotina</taxon>
        <taxon>Agaricomycetes</taxon>
        <taxon>Agaricomycetidae</taxon>
        <taxon>Agaricales</taxon>
        <taxon>Marasmiineae</taxon>
        <taxon>Omphalotaceae</taxon>
        <taxon>Lentinula</taxon>
    </lineage>
</organism>